<dbReference type="AlphaFoldDB" id="A0A9P5I524"/>
<accession>A0A9P5I524</accession>
<dbReference type="GeneID" id="62154449"/>
<comment type="caution">
    <text evidence="1">The sequence shown here is derived from an EMBL/GenBank/DDBJ whole genome shotgun (WGS) entry which is preliminary data.</text>
</comment>
<dbReference type="RefSeq" id="XP_038727766.1">
    <property type="nucleotide sequence ID" value="XM_038881376.1"/>
</dbReference>
<proteinExistence type="predicted"/>
<protein>
    <submittedName>
        <fullName evidence="1">Uncharacterized protein</fullName>
    </submittedName>
</protein>
<dbReference type="EMBL" id="RCSW01000031">
    <property type="protein sequence ID" value="KAF7923423.1"/>
    <property type="molecule type" value="Genomic_DNA"/>
</dbReference>
<evidence type="ECO:0000313" key="2">
    <source>
        <dbReference type="Proteomes" id="UP000710849"/>
    </source>
</evidence>
<gene>
    <name evidence="1" type="ORF">EAE97_010861</name>
</gene>
<name>A0A9P5I524_9HELO</name>
<evidence type="ECO:0000313" key="1">
    <source>
        <dbReference type="EMBL" id="KAF7923423.1"/>
    </source>
</evidence>
<dbReference type="Proteomes" id="UP000710849">
    <property type="component" value="Unassembled WGS sequence"/>
</dbReference>
<organism evidence="1 2">
    <name type="scientific">Botrytis byssoidea</name>
    <dbReference type="NCBI Taxonomy" id="139641"/>
    <lineage>
        <taxon>Eukaryota</taxon>
        <taxon>Fungi</taxon>
        <taxon>Dikarya</taxon>
        <taxon>Ascomycota</taxon>
        <taxon>Pezizomycotina</taxon>
        <taxon>Leotiomycetes</taxon>
        <taxon>Helotiales</taxon>
        <taxon>Sclerotiniaceae</taxon>
        <taxon>Botrytis</taxon>
    </lineage>
</organism>
<sequence length="126" mass="14063">MLKQLTLSVSSNISSLPRIFTTHSNKLPQFCGNFDKHEITMASKILVISISLSIEELKTGMISSGVFRKRGTIELRRLSRWMNIDRSTPMLKGGGASGSAGTKANWEAKGLFRPLENRVWKARQRG</sequence>
<keyword evidence="2" id="KW-1185">Reference proteome</keyword>
<reference evidence="1 2" key="1">
    <citation type="journal article" date="2020" name="Genome Biol. Evol.">
        <title>Comparative genomics of Sclerotiniaceae.</title>
        <authorList>
            <person name="Valero Jimenez C.A."/>
            <person name="Steentjes M."/>
            <person name="Scholten O.E."/>
            <person name="Van Kan J.A.L."/>
        </authorList>
    </citation>
    <scope>NUCLEOTIDE SEQUENCE [LARGE SCALE GENOMIC DNA]</scope>
    <source>
        <strain evidence="1 2">MUCL 94</strain>
    </source>
</reference>